<evidence type="ECO:0000313" key="2">
    <source>
        <dbReference type="EMBL" id="RLK51416.1"/>
    </source>
</evidence>
<name>A0A498CA97_9GAMM</name>
<keyword evidence="3" id="KW-1185">Reference proteome</keyword>
<accession>A0A498CA97</accession>
<evidence type="ECO:0000313" key="3">
    <source>
        <dbReference type="Proteomes" id="UP000275461"/>
    </source>
</evidence>
<dbReference type="Pfam" id="PF09361">
    <property type="entry name" value="Phasin_2"/>
    <property type="match status" value="1"/>
</dbReference>
<dbReference type="EMBL" id="RCDA01000001">
    <property type="protein sequence ID" value="RLK51416.1"/>
    <property type="molecule type" value="Genomic_DNA"/>
</dbReference>
<sequence>MQDQMMNNMQQMMGPVRKFNELMLNNTEKLVEFQIDRMRTYSGLGIGRMRAALEVTDSQSLQSFLTEQNKFVNNLAQQVTEDMKTLNSISQSFGTEMQAVTQENVSNLQETAAKAASRKTA</sequence>
<dbReference type="InterPro" id="IPR014176">
    <property type="entry name" value="Phasin_subfam-3"/>
</dbReference>
<evidence type="ECO:0000259" key="1">
    <source>
        <dbReference type="Pfam" id="PF09361"/>
    </source>
</evidence>
<gene>
    <name evidence="2" type="ORF">DFR31_1352</name>
</gene>
<proteinExistence type="predicted"/>
<dbReference type="RefSeq" id="WP_121441831.1">
    <property type="nucleotide sequence ID" value="NZ_RCDA01000001.1"/>
</dbReference>
<reference evidence="2 3" key="1">
    <citation type="submission" date="2018-10" db="EMBL/GenBank/DDBJ databases">
        <title>Genomic Encyclopedia of Type Strains, Phase IV (KMG-IV): sequencing the most valuable type-strain genomes for metagenomic binning, comparative biology and taxonomic classification.</title>
        <authorList>
            <person name="Goeker M."/>
        </authorList>
    </citation>
    <scope>NUCLEOTIDE SEQUENCE [LARGE SCALE GENOMIC DNA]</scope>
    <source>
        <strain evidence="2 3">DSM 12769</strain>
    </source>
</reference>
<dbReference type="OrthoDB" id="6197742at2"/>
<dbReference type="NCBIfam" id="TIGR02809">
    <property type="entry name" value="phasin_3"/>
    <property type="match status" value="1"/>
</dbReference>
<dbReference type="AlphaFoldDB" id="A0A498CA97"/>
<feature type="domain" description="Phasin" evidence="1">
    <location>
        <begin position="4"/>
        <end position="105"/>
    </location>
</feature>
<protein>
    <submittedName>
        <fullName evidence="2">Phasin family protein</fullName>
    </submittedName>
</protein>
<dbReference type="Proteomes" id="UP000275461">
    <property type="component" value="Unassembled WGS sequence"/>
</dbReference>
<organism evidence="2 3">
    <name type="scientific">Alkalispirillum mobile</name>
    <dbReference type="NCBI Taxonomy" id="85925"/>
    <lineage>
        <taxon>Bacteria</taxon>
        <taxon>Pseudomonadati</taxon>
        <taxon>Pseudomonadota</taxon>
        <taxon>Gammaproteobacteria</taxon>
        <taxon>Chromatiales</taxon>
        <taxon>Ectothiorhodospiraceae</taxon>
        <taxon>Alkalispirillum</taxon>
    </lineage>
</organism>
<dbReference type="InterPro" id="IPR018968">
    <property type="entry name" value="Phasin"/>
</dbReference>
<comment type="caution">
    <text evidence="2">The sequence shown here is derived from an EMBL/GenBank/DDBJ whole genome shotgun (WGS) entry which is preliminary data.</text>
</comment>